<keyword evidence="6" id="KW-0598">Phosphotransferase system</keyword>
<evidence type="ECO:0000256" key="4">
    <source>
        <dbReference type="ARBA" id="ARBA00022597"/>
    </source>
</evidence>
<dbReference type="Pfam" id="PF00358">
    <property type="entry name" value="PTS_EIIA_1"/>
    <property type="match status" value="1"/>
</dbReference>
<evidence type="ECO:0000256" key="2">
    <source>
        <dbReference type="ARBA" id="ARBA00004651"/>
    </source>
</evidence>
<dbReference type="InterPro" id="IPR001127">
    <property type="entry name" value="PTS_EIIA_1_perm"/>
</dbReference>
<dbReference type="GO" id="GO:0016301">
    <property type="term" value="F:kinase activity"/>
    <property type="evidence" value="ECO:0007669"/>
    <property type="project" value="UniProtKB-KW"/>
</dbReference>
<dbReference type="SUPFAM" id="SSF51261">
    <property type="entry name" value="Duplicated hybrid motif"/>
    <property type="match status" value="1"/>
</dbReference>
<keyword evidence="8" id="KW-0418">Kinase</keyword>
<evidence type="ECO:0000259" key="10">
    <source>
        <dbReference type="PROSITE" id="PS51093"/>
    </source>
</evidence>
<dbReference type="InterPro" id="IPR011055">
    <property type="entry name" value="Dup_hybrid_motif"/>
</dbReference>
<gene>
    <name evidence="11" type="ORF">D7I46_12710</name>
</gene>
<evidence type="ECO:0000256" key="8">
    <source>
        <dbReference type="ARBA" id="ARBA00022777"/>
    </source>
</evidence>
<feature type="domain" description="PTS EIIA type-1" evidence="10">
    <location>
        <begin position="32"/>
        <end position="134"/>
    </location>
</feature>
<evidence type="ECO:0000256" key="5">
    <source>
        <dbReference type="ARBA" id="ARBA00022679"/>
    </source>
</evidence>
<keyword evidence="9" id="KW-0472">Membrane</keyword>
<dbReference type="PROSITE" id="PS00371">
    <property type="entry name" value="PTS_EIIA_TYPE_1_HIS"/>
    <property type="match status" value="1"/>
</dbReference>
<evidence type="ECO:0000256" key="6">
    <source>
        <dbReference type="ARBA" id="ARBA00022683"/>
    </source>
</evidence>
<keyword evidence="3" id="KW-0813">Transport</keyword>
<dbReference type="EMBL" id="CP032627">
    <property type="protein sequence ID" value="AYG01838.1"/>
    <property type="molecule type" value="Genomic_DNA"/>
</dbReference>
<dbReference type="OrthoDB" id="9769191at2"/>
<dbReference type="GO" id="GO:0005737">
    <property type="term" value="C:cytoplasm"/>
    <property type="evidence" value="ECO:0007669"/>
    <property type="project" value="UniProtKB-SubCell"/>
</dbReference>
<dbReference type="NCBIfam" id="TIGR00830">
    <property type="entry name" value="PTBA"/>
    <property type="match status" value="1"/>
</dbReference>
<protein>
    <submittedName>
        <fullName evidence="11">PTS glucose transporter subunit IIA</fullName>
    </submittedName>
</protein>
<keyword evidence="9" id="KW-1133">Transmembrane helix</keyword>
<evidence type="ECO:0000256" key="9">
    <source>
        <dbReference type="ARBA" id="ARBA00022989"/>
    </source>
</evidence>
<keyword evidence="5" id="KW-0808">Transferase</keyword>
<dbReference type="KEGG" id="lact:D7I46_12710"/>
<organism evidence="11 12">
    <name type="scientific">Lactococcus allomyrinae</name>
    <dbReference type="NCBI Taxonomy" id="2419773"/>
    <lineage>
        <taxon>Bacteria</taxon>
        <taxon>Bacillati</taxon>
        <taxon>Bacillota</taxon>
        <taxon>Bacilli</taxon>
        <taxon>Lactobacillales</taxon>
        <taxon>Streptococcaceae</taxon>
        <taxon>Lactococcus</taxon>
    </lineage>
</organism>
<comment type="subcellular location">
    <subcellularLocation>
        <location evidence="2">Cell membrane</location>
        <topology evidence="2">Multi-pass membrane protein</topology>
    </subcellularLocation>
    <subcellularLocation>
        <location evidence="1">Cytoplasm</location>
    </subcellularLocation>
</comment>
<dbReference type="PANTHER" id="PTHR45008:SF1">
    <property type="entry name" value="PTS SYSTEM GLUCOSE-SPECIFIC EIIA COMPONENT"/>
    <property type="match status" value="1"/>
</dbReference>
<dbReference type="Gene3D" id="2.70.70.10">
    <property type="entry name" value="Glucose Permease (Domain IIA)"/>
    <property type="match status" value="1"/>
</dbReference>
<evidence type="ECO:0000313" key="12">
    <source>
        <dbReference type="Proteomes" id="UP000269374"/>
    </source>
</evidence>
<evidence type="ECO:0000256" key="1">
    <source>
        <dbReference type="ARBA" id="ARBA00004496"/>
    </source>
</evidence>
<dbReference type="GO" id="GO:0009401">
    <property type="term" value="P:phosphoenolpyruvate-dependent sugar phosphotransferase system"/>
    <property type="evidence" value="ECO:0007669"/>
    <property type="project" value="UniProtKB-KW"/>
</dbReference>
<dbReference type="FunFam" id="2.70.70.10:FF:000001">
    <property type="entry name" value="PTS system glucose-specific IIA component"/>
    <property type="match status" value="1"/>
</dbReference>
<dbReference type="PANTHER" id="PTHR45008">
    <property type="entry name" value="PTS SYSTEM GLUCOSE-SPECIFIC EIIA COMPONENT"/>
    <property type="match status" value="1"/>
</dbReference>
<name>A0A387BGT2_9LACT</name>
<dbReference type="AlphaFoldDB" id="A0A387BGT2"/>
<keyword evidence="4 11" id="KW-0762">Sugar transport</keyword>
<keyword evidence="12" id="KW-1185">Reference proteome</keyword>
<dbReference type="Proteomes" id="UP000269374">
    <property type="component" value="Chromosome"/>
</dbReference>
<evidence type="ECO:0000256" key="3">
    <source>
        <dbReference type="ARBA" id="ARBA00022448"/>
    </source>
</evidence>
<evidence type="ECO:0000313" key="11">
    <source>
        <dbReference type="EMBL" id="AYG01838.1"/>
    </source>
</evidence>
<evidence type="ECO:0000256" key="7">
    <source>
        <dbReference type="ARBA" id="ARBA00022692"/>
    </source>
</evidence>
<sequence>MFGLGKKKELQDDKALYAPISGEVIEISAVHDPVFSKKIMGDGFAVEPAGNKIYSPVASTVTLVQGHAVGFTRADGLEVLLHIGIDTVSLNGSPFKLKVKVGDIVNGGDEVGSVDWTEVEAAGLEKTTMVIFTNSDKLDSFDVRYEKVEAKEIVGKAQTK</sequence>
<dbReference type="InterPro" id="IPR050890">
    <property type="entry name" value="PTS_EIIA_component"/>
</dbReference>
<proteinExistence type="predicted"/>
<accession>A0A387BGT2</accession>
<reference evidence="11 12" key="1">
    <citation type="submission" date="2018-09" db="EMBL/GenBank/DDBJ databases">
        <title>Genome sequencing of strain 1JSPR-7.</title>
        <authorList>
            <person name="Heo J."/>
            <person name="Kim S.-J."/>
            <person name="Kwon S.-W."/>
        </authorList>
    </citation>
    <scope>NUCLEOTIDE SEQUENCE [LARGE SCALE GENOMIC DNA]</scope>
    <source>
        <strain evidence="11 12">1JSPR-7</strain>
    </source>
</reference>
<keyword evidence="7" id="KW-0812">Transmembrane</keyword>
<dbReference type="GO" id="GO:0005886">
    <property type="term" value="C:plasma membrane"/>
    <property type="evidence" value="ECO:0007669"/>
    <property type="project" value="UniProtKB-SubCell"/>
</dbReference>
<dbReference type="RefSeq" id="WP_120773207.1">
    <property type="nucleotide sequence ID" value="NZ_CP032627.1"/>
</dbReference>
<dbReference type="PROSITE" id="PS51093">
    <property type="entry name" value="PTS_EIIA_TYPE_1"/>
    <property type="match status" value="1"/>
</dbReference>